<protein>
    <submittedName>
        <fullName evidence="5">Uncharacterized protein</fullName>
    </submittedName>
</protein>
<evidence type="ECO:0000256" key="2">
    <source>
        <dbReference type="ARBA" id="ARBA00005592"/>
    </source>
</evidence>
<evidence type="ECO:0000256" key="1">
    <source>
        <dbReference type="ARBA" id="ARBA00004613"/>
    </source>
</evidence>
<evidence type="ECO:0000313" key="7">
    <source>
        <dbReference type="EMBL" id="PKI45429.1"/>
    </source>
</evidence>
<evidence type="ECO:0000313" key="8">
    <source>
        <dbReference type="Proteomes" id="UP000197138"/>
    </source>
</evidence>
<reference evidence="5" key="2">
    <citation type="submission" date="2017-06" db="EMBL/GenBank/DDBJ databases">
        <title>The pomegranate genome and the genomics of punicalagin biosynthesis.</title>
        <authorList>
            <person name="Xu C."/>
        </authorList>
    </citation>
    <scope>NUCLEOTIDE SEQUENCE [LARGE SCALE GENOMIC DNA]</scope>
    <source>
        <tissue evidence="5">Fresh leaf</tissue>
    </source>
</reference>
<keyword evidence="9" id="KW-1185">Reference proteome</keyword>
<comment type="subcellular location">
    <subcellularLocation>
        <location evidence="1">Secreted</location>
    </subcellularLocation>
</comment>
<evidence type="ECO:0000313" key="5">
    <source>
        <dbReference type="EMBL" id="OWM69471.1"/>
    </source>
</evidence>
<dbReference type="SUPFAM" id="SSF50685">
    <property type="entry name" value="Barwin-like endoglucanases"/>
    <property type="match status" value="1"/>
</dbReference>
<dbReference type="AlphaFoldDB" id="A0A218WB99"/>
<gene>
    <name evidence="6" type="ORF">CDL15_Pgr003628</name>
    <name evidence="5" type="ORF">CDL15_Pgr013932</name>
    <name evidence="7" type="ORF">CRG98_034234</name>
</gene>
<organism evidence="5 8">
    <name type="scientific">Punica granatum</name>
    <name type="common">Pomegranate</name>
    <dbReference type="NCBI Taxonomy" id="22663"/>
    <lineage>
        <taxon>Eukaryota</taxon>
        <taxon>Viridiplantae</taxon>
        <taxon>Streptophyta</taxon>
        <taxon>Embryophyta</taxon>
        <taxon>Tracheophyta</taxon>
        <taxon>Spermatophyta</taxon>
        <taxon>Magnoliopsida</taxon>
        <taxon>eudicotyledons</taxon>
        <taxon>Gunneridae</taxon>
        <taxon>Pentapetalae</taxon>
        <taxon>rosids</taxon>
        <taxon>malvids</taxon>
        <taxon>Myrtales</taxon>
        <taxon>Lythraceae</taxon>
        <taxon>Punica</taxon>
    </lineage>
</organism>
<dbReference type="EMBL" id="MTKT01000797">
    <property type="protein sequence ID" value="OWM88216.1"/>
    <property type="molecule type" value="Genomic_DNA"/>
</dbReference>
<dbReference type="GO" id="GO:0005576">
    <property type="term" value="C:extracellular region"/>
    <property type="evidence" value="ECO:0007669"/>
    <property type="project" value="UniProtKB-SubCell"/>
</dbReference>
<dbReference type="CDD" id="cd22270">
    <property type="entry name" value="DPBB_kiwellin-like"/>
    <property type="match status" value="1"/>
</dbReference>
<dbReference type="Proteomes" id="UP000233551">
    <property type="component" value="Unassembled WGS sequence"/>
</dbReference>
<evidence type="ECO:0000256" key="3">
    <source>
        <dbReference type="ARBA" id="ARBA00022525"/>
    </source>
</evidence>
<evidence type="ECO:0000313" key="6">
    <source>
        <dbReference type="EMBL" id="OWM88216.1"/>
    </source>
</evidence>
<keyword evidence="4" id="KW-0732">Signal</keyword>
<evidence type="ECO:0000256" key="4">
    <source>
        <dbReference type="ARBA" id="ARBA00022729"/>
    </source>
</evidence>
<dbReference type="STRING" id="22663.A0A218WB99"/>
<dbReference type="Pfam" id="PF24300">
    <property type="entry name" value="KWL1"/>
    <property type="match status" value="1"/>
</dbReference>
<dbReference type="InterPro" id="IPR036908">
    <property type="entry name" value="RlpA-like_sf"/>
</dbReference>
<sequence>MYSDEKCSPPVSSHTKAILTINSFEKGGDGGGPSECDGLYHSNSLQIVALSTGWFNHRSGCHRNIIINGNGRSVRAMVVDKCDSNRDVLTISLMHPGPCGKRWVSRCTVINGVGWMLLGPMLDQSRNAAKLDVVGLSLICLQYSAGDTINLLNM</sequence>
<reference evidence="7 9" key="3">
    <citation type="submission" date="2017-11" db="EMBL/GenBank/DDBJ databases">
        <title>De-novo sequencing of pomegranate (Punica granatum L.) genome.</title>
        <authorList>
            <person name="Akparov Z."/>
            <person name="Amiraslanov A."/>
            <person name="Hajiyeva S."/>
            <person name="Abbasov M."/>
            <person name="Kaur K."/>
            <person name="Hamwieh A."/>
            <person name="Solovyev V."/>
            <person name="Salamov A."/>
            <person name="Braich B."/>
            <person name="Kosarev P."/>
            <person name="Mahmoud A."/>
            <person name="Hajiyev E."/>
            <person name="Babayeva S."/>
            <person name="Izzatullayeva V."/>
            <person name="Mammadov A."/>
            <person name="Mammadov A."/>
            <person name="Sharifova S."/>
            <person name="Ojaghi J."/>
            <person name="Eynullazada K."/>
            <person name="Bayramov B."/>
            <person name="Abdulazimova A."/>
            <person name="Shahmuradov I."/>
        </authorList>
    </citation>
    <scope>NUCLEOTIDE SEQUENCE [LARGE SCALE GENOMIC DNA]</scope>
    <source>
        <strain evidence="7">AG2017</strain>
        <strain evidence="9">cv. AG2017</strain>
        <tissue evidence="7">Leaf</tissue>
    </source>
</reference>
<accession>A0A218WB99</accession>
<dbReference type="EMBL" id="PGOL01002722">
    <property type="protein sequence ID" value="PKI45429.1"/>
    <property type="molecule type" value="Genomic_DNA"/>
</dbReference>
<reference evidence="8" key="1">
    <citation type="journal article" date="2017" name="Plant J.">
        <title>The pomegranate (Punica granatum L.) genome and the genomics of punicalagin biosynthesis.</title>
        <authorList>
            <person name="Qin G."/>
            <person name="Xu C."/>
            <person name="Ming R."/>
            <person name="Tang H."/>
            <person name="Guyot R."/>
            <person name="Kramer E.M."/>
            <person name="Hu Y."/>
            <person name="Yi X."/>
            <person name="Qi Y."/>
            <person name="Xu X."/>
            <person name="Gao Z."/>
            <person name="Pan H."/>
            <person name="Jian J."/>
            <person name="Tian Y."/>
            <person name="Yue Z."/>
            <person name="Xu Y."/>
        </authorList>
    </citation>
    <scope>NUCLEOTIDE SEQUENCE [LARGE SCALE GENOMIC DNA]</scope>
    <source>
        <strain evidence="8">cv. Dabenzi</strain>
    </source>
</reference>
<dbReference type="EMBL" id="MTKT01004864">
    <property type="protein sequence ID" value="OWM69471.1"/>
    <property type="molecule type" value="Genomic_DNA"/>
</dbReference>
<evidence type="ECO:0000313" key="9">
    <source>
        <dbReference type="Proteomes" id="UP000233551"/>
    </source>
</evidence>
<dbReference type="InterPro" id="IPR039271">
    <property type="entry name" value="Kiwellin-like"/>
</dbReference>
<keyword evidence="3" id="KW-0964">Secreted</keyword>
<dbReference type="Gene3D" id="2.40.40.10">
    <property type="entry name" value="RlpA-like domain"/>
    <property type="match status" value="1"/>
</dbReference>
<name>A0A218WB99_PUNGR</name>
<dbReference type="PANTHER" id="PTHR33191">
    <property type="entry name" value="RIPENING-RELATED PROTEIN 2-RELATED"/>
    <property type="match status" value="1"/>
</dbReference>
<dbReference type="PANTHER" id="PTHR33191:SF58">
    <property type="entry name" value="RIPENING-RELATED PROTEIN 1"/>
    <property type="match status" value="1"/>
</dbReference>
<dbReference type="Proteomes" id="UP000197138">
    <property type="component" value="Unassembled WGS sequence"/>
</dbReference>
<comment type="caution">
    <text evidence="5">The sequence shown here is derived from an EMBL/GenBank/DDBJ whole genome shotgun (WGS) entry which is preliminary data.</text>
</comment>
<proteinExistence type="inferred from homology"/>
<dbReference type="OrthoDB" id="406505at2759"/>
<dbReference type="GeneID" id="116202685"/>
<comment type="similarity">
    <text evidence="2">Belongs to the kiwellin family.</text>
</comment>